<feature type="domain" description="ABC transporter" evidence="17">
    <location>
        <begin position="466"/>
        <end position="763"/>
    </location>
</feature>
<dbReference type="GO" id="GO:0003677">
    <property type="term" value="F:DNA binding"/>
    <property type="evidence" value="ECO:0007669"/>
    <property type="project" value="UniProtKB-KW"/>
</dbReference>
<keyword evidence="19" id="KW-1185">Reference proteome</keyword>
<proteinExistence type="inferred from homology"/>
<evidence type="ECO:0000256" key="14">
    <source>
        <dbReference type="ARBA" id="ARBA00038000"/>
    </source>
</evidence>
<keyword evidence="11" id="KW-0267">Excision nuclease</keyword>
<dbReference type="GO" id="GO:0006281">
    <property type="term" value="P:DNA repair"/>
    <property type="evidence" value="ECO:0007669"/>
    <property type="project" value="UniProtKB-KW"/>
</dbReference>
<dbReference type="SMART" id="SM00382">
    <property type="entry name" value="AAA"/>
    <property type="match status" value="2"/>
</dbReference>
<evidence type="ECO:0000256" key="3">
    <source>
        <dbReference type="ARBA" id="ARBA00022723"/>
    </source>
</evidence>
<protein>
    <recommendedName>
        <fullName evidence="15">UvrABC system protein A</fullName>
    </recommendedName>
    <alternativeName>
        <fullName evidence="16">Excinuclease ABC subunit A</fullName>
    </alternativeName>
</protein>
<evidence type="ECO:0000313" key="18">
    <source>
        <dbReference type="EMBL" id="GEM38084.1"/>
    </source>
</evidence>
<dbReference type="GO" id="GO:0008270">
    <property type="term" value="F:zinc ion binding"/>
    <property type="evidence" value="ECO:0007669"/>
    <property type="project" value="UniProtKB-KW"/>
</dbReference>
<evidence type="ECO:0000256" key="13">
    <source>
        <dbReference type="ARBA" id="ARBA00023204"/>
    </source>
</evidence>
<evidence type="ECO:0000256" key="6">
    <source>
        <dbReference type="ARBA" id="ARBA00022763"/>
    </source>
</evidence>
<dbReference type="InterPro" id="IPR041552">
    <property type="entry name" value="UvrA_DNA-bd"/>
</dbReference>
<dbReference type="Gene3D" id="1.20.1580.10">
    <property type="entry name" value="ABC transporter ATPase like domain"/>
    <property type="match status" value="2"/>
</dbReference>
<keyword evidence="6" id="KW-0227">DNA damage</keyword>
<keyword evidence="13" id="KW-0234">DNA repair</keyword>
<dbReference type="Pfam" id="PF00005">
    <property type="entry name" value="ABC_tran"/>
    <property type="match status" value="1"/>
</dbReference>
<dbReference type="GO" id="GO:0005524">
    <property type="term" value="F:ATP binding"/>
    <property type="evidence" value="ECO:0007669"/>
    <property type="project" value="UniProtKB-KW"/>
</dbReference>
<keyword evidence="9" id="KW-0862">Zinc</keyword>
<comment type="caution">
    <text evidence="18">The sequence shown here is derived from an EMBL/GenBank/DDBJ whole genome shotgun (WGS) entry which is preliminary data.</text>
</comment>
<dbReference type="Gene3D" id="1.10.8.280">
    <property type="entry name" value="ABC transporter ATPase domain-like"/>
    <property type="match status" value="1"/>
</dbReference>
<keyword evidence="3" id="KW-0479">Metal-binding</keyword>
<evidence type="ECO:0000256" key="16">
    <source>
        <dbReference type="ARBA" id="ARBA00042156"/>
    </source>
</evidence>
<accession>A0A511MBP2</accession>
<gene>
    <name evidence="18" type="ORF">NN4_26030</name>
</gene>
<dbReference type="PANTHER" id="PTHR43152">
    <property type="entry name" value="UVRABC SYSTEM PROTEIN A"/>
    <property type="match status" value="1"/>
</dbReference>
<evidence type="ECO:0000313" key="19">
    <source>
        <dbReference type="Proteomes" id="UP000321424"/>
    </source>
</evidence>
<name>A0A511MBP2_9NOCA</name>
<evidence type="ECO:0000256" key="7">
    <source>
        <dbReference type="ARBA" id="ARBA00022769"/>
    </source>
</evidence>
<dbReference type="InterPro" id="IPR003439">
    <property type="entry name" value="ABC_transporter-like_ATP-bd"/>
</dbReference>
<evidence type="ECO:0000259" key="17">
    <source>
        <dbReference type="PROSITE" id="PS50893"/>
    </source>
</evidence>
<dbReference type="GO" id="GO:0005737">
    <property type="term" value="C:cytoplasm"/>
    <property type="evidence" value="ECO:0007669"/>
    <property type="project" value="UniProtKB-SubCell"/>
</dbReference>
<comment type="similarity">
    <text evidence="14">Belongs to the ABC transporter superfamily. UvrA family.</text>
</comment>
<evidence type="ECO:0000256" key="2">
    <source>
        <dbReference type="ARBA" id="ARBA00022490"/>
    </source>
</evidence>
<sequence length="771" mass="83939">MRTLRGVEMSDRAGRQANDSITLQGVRENNLKNVSLEIPKGRLTVFTGVSGSGKSSLVFGTIAVESQRQLNETFPWFIRNRLPKYERPHAEGMSHLSTAIVVDQRQIGGSSRSTVGTMTEINPMLRVLFSRHGKPSAGESTMYSFNVPQGMCPECEGLGRTARLDLDLLLDKSKSLNEGAIQSPLFAVGGYPWITYAESGLFDPDKPLQKFTAAEWDKLLHGGGFKVRRPGKDVTHSNEYEGIVVRFNRRYLKNGLDALKDKERKDVEQVVRTSTCEVCGGGRLNKAALASKINGKNIADYADMEVSELIVELGKIDDRVAKPVVQAAITALSRLESIGLGYLSLGRETSTLSGGEGQRLKTVRHLGSSLSDLTFIFDEPSVGLHPRDVHRLNELLAQLRDNGNTVLVVEHNPDVMAVADRIVDMGPGAGSHGGEIVFEGTYRQLLKAKTLTGRRLREHTGLKEQVREPTGSLEISKASLNNLQNVSVRIPTGVLTAVTGVAGSGKSSLISGAFAAQHPDAVMVDQSGIGISSRSTPATYVDIMDTVRNLFAKANDADPGLFSFNSTGACPACKGRGVIETDLAYMDPVTVTCEVCEGSRYRDEALEKTLRGKNIAEVLGLTVEESLSYFTEDKVTAKLAMLQEVGLAYLTLGQPLSTLSGGERQRLKLAHRLQDTGTVFVFDEPTTGLHMADVDRLLTLFDRLVDEGNTVIVVEHDLEVVKYADWVIDLGPDAGRHGGKVLFEGTPEQLAADKKSVTAEYLRKDLERADR</sequence>
<dbReference type="InterPro" id="IPR027417">
    <property type="entry name" value="P-loop_NTPase"/>
</dbReference>
<dbReference type="GO" id="GO:0004518">
    <property type="term" value="F:nuclease activity"/>
    <property type="evidence" value="ECO:0007669"/>
    <property type="project" value="UniProtKB-KW"/>
</dbReference>
<keyword evidence="7" id="KW-0228">DNA excision</keyword>
<dbReference type="PANTHER" id="PTHR43152:SF3">
    <property type="entry name" value="UVRABC SYSTEM PROTEIN A"/>
    <property type="match status" value="1"/>
</dbReference>
<dbReference type="GO" id="GO:0016887">
    <property type="term" value="F:ATP hydrolysis activity"/>
    <property type="evidence" value="ECO:0007669"/>
    <property type="project" value="InterPro"/>
</dbReference>
<dbReference type="Proteomes" id="UP000321424">
    <property type="component" value="Unassembled WGS sequence"/>
</dbReference>
<keyword evidence="5" id="KW-0547">Nucleotide-binding</keyword>
<evidence type="ECO:0000256" key="9">
    <source>
        <dbReference type="ARBA" id="ARBA00022833"/>
    </source>
</evidence>
<evidence type="ECO:0000256" key="15">
    <source>
        <dbReference type="ARBA" id="ARBA00039316"/>
    </source>
</evidence>
<evidence type="ECO:0000256" key="12">
    <source>
        <dbReference type="ARBA" id="ARBA00023125"/>
    </source>
</evidence>
<dbReference type="InterPro" id="IPR003593">
    <property type="entry name" value="AAA+_ATPase"/>
</dbReference>
<evidence type="ECO:0000256" key="1">
    <source>
        <dbReference type="ARBA" id="ARBA00004496"/>
    </source>
</evidence>
<feature type="domain" description="ABC transporter" evidence="17">
    <location>
        <begin position="4"/>
        <end position="452"/>
    </location>
</feature>
<comment type="subcellular location">
    <subcellularLocation>
        <location evidence="1">Cytoplasm</location>
    </subcellularLocation>
</comment>
<keyword evidence="8" id="KW-0863">Zinc-finger</keyword>
<evidence type="ECO:0000256" key="11">
    <source>
        <dbReference type="ARBA" id="ARBA00022881"/>
    </source>
</evidence>
<dbReference type="EMBL" id="BJXA01000013">
    <property type="protein sequence ID" value="GEM38084.1"/>
    <property type="molecule type" value="Genomic_DNA"/>
</dbReference>
<dbReference type="CDD" id="cd03270">
    <property type="entry name" value="ABC_UvrA_I"/>
    <property type="match status" value="1"/>
</dbReference>
<keyword evidence="2" id="KW-0963">Cytoplasm</keyword>
<keyword evidence="12" id="KW-0238">DNA-binding</keyword>
<dbReference type="Gene3D" id="3.40.50.300">
    <property type="entry name" value="P-loop containing nucleotide triphosphate hydrolases"/>
    <property type="match status" value="2"/>
</dbReference>
<dbReference type="SUPFAM" id="SSF52540">
    <property type="entry name" value="P-loop containing nucleoside triphosphate hydrolases"/>
    <property type="match status" value="2"/>
</dbReference>
<evidence type="ECO:0000256" key="8">
    <source>
        <dbReference type="ARBA" id="ARBA00022771"/>
    </source>
</evidence>
<evidence type="ECO:0000256" key="4">
    <source>
        <dbReference type="ARBA" id="ARBA00022737"/>
    </source>
</evidence>
<dbReference type="PROSITE" id="PS50893">
    <property type="entry name" value="ABC_TRANSPORTER_2"/>
    <property type="match status" value="2"/>
</dbReference>
<organism evidence="18 19">
    <name type="scientific">Nocardia ninae NBRC 108245</name>
    <dbReference type="NCBI Taxonomy" id="1210091"/>
    <lineage>
        <taxon>Bacteria</taxon>
        <taxon>Bacillati</taxon>
        <taxon>Actinomycetota</taxon>
        <taxon>Actinomycetes</taxon>
        <taxon>Mycobacteriales</taxon>
        <taxon>Nocardiaceae</taxon>
        <taxon>Nocardia</taxon>
    </lineage>
</organism>
<dbReference type="AlphaFoldDB" id="A0A511MBP2"/>
<keyword evidence="4" id="KW-0677">Repeat</keyword>
<evidence type="ECO:0000256" key="5">
    <source>
        <dbReference type="ARBA" id="ARBA00022741"/>
    </source>
</evidence>
<reference evidence="18 19" key="1">
    <citation type="submission" date="2019-07" db="EMBL/GenBank/DDBJ databases">
        <title>Whole genome shotgun sequence of Nocardia ninae NBRC 108245.</title>
        <authorList>
            <person name="Hosoyama A."/>
            <person name="Uohara A."/>
            <person name="Ohji S."/>
            <person name="Ichikawa N."/>
        </authorList>
    </citation>
    <scope>NUCLEOTIDE SEQUENCE [LARGE SCALE GENOMIC DNA]</scope>
    <source>
        <strain evidence="18 19">NBRC 108245</strain>
    </source>
</reference>
<dbReference type="Pfam" id="PF17755">
    <property type="entry name" value="UvrA_DNA-bind"/>
    <property type="match status" value="1"/>
</dbReference>
<keyword evidence="10" id="KW-0067">ATP-binding</keyword>
<evidence type="ECO:0000256" key="10">
    <source>
        <dbReference type="ARBA" id="ARBA00022840"/>
    </source>
</evidence>